<dbReference type="EMBL" id="JACGWN010000008">
    <property type="protein sequence ID" value="KAL0440114.1"/>
    <property type="molecule type" value="Genomic_DNA"/>
</dbReference>
<gene>
    <name evidence="2" type="ORF">Slati_2494400</name>
</gene>
<evidence type="ECO:0000256" key="1">
    <source>
        <dbReference type="SAM" id="MobiDB-lite"/>
    </source>
</evidence>
<dbReference type="AlphaFoldDB" id="A0AAW2WGC1"/>
<feature type="region of interest" description="Disordered" evidence="1">
    <location>
        <begin position="1"/>
        <end position="51"/>
    </location>
</feature>
<reference evidence="2" key="2">
    <citation type="journal article" date="2024" name="Plant">
        <title>Genomic evolution and insights into agronomic trait innovations of Sesamum species.</title>
        <authorList>
            <person name="Miao H."/>
            <person name="Wang L."/>
            <person name="Qu L."/>
            <person name="Liu H."/>
            <person name="Sun Y."/>
            <person name="Le M."/>
            <person name="Wang Q."/>
            <person name="Wei S."/>
            <person name="Zheng Y."/>
            <person name="Lin W."/>
            <person name="Duan Y."/>
            <person name="Cao H."/>
            <person name="Xiong S."/>
            <person name="Wang X."/>
            <person name="Wei L."/>
            <person name="Li C."/>
            <person name="Ma Q."/>
            <person name="Ju M."/>
            <person name="Zhao R."/>
            <person name="Li G."/>
            <person name="Mu C."/>
            <person name="Tian Q."/>
            <person name="Mei H."/>
            <person name="Zhang T."/>
            <person name="Gao T."/>
            <person name="Zhang H."/>
        </authorList>
    </citation>
    <scope>NUCLEOTIDE SEQUENCE</scope>
    <source>
        <strain evidence="2">KEN1</strain>
    </source>
</reference>
<name>A0AAW2WGC1_9LAMI</name>
<accession>A0AAW2WGC1</accession>
<evidence type="ECO:0000313" key="2">
    <source>
        <dbReference type="EMBL" id="KAL0440114.1"/>
    </source>
</evidence>
<organism evidence="2">
    <name type="scientific">Sesamum latifolium</name>
    <dbReference type="NCBI Taxonomy" id="2727402"/>
    <lineage>
        <taxon>Eukaryota</taxon>
        <taxon>Viridiplantae</taxon>
        <taxon>Streptophyta</taxon>
        <taxon>Embryophyta</taxon>
        <taxon>Tracheophyta</taxon>
        <taxon>Spermatophyta</taxon>
        <taxon>Magnoliopsida</taxon>
        <taxon>eudicotyledons</taxon>
        <taxon>Gunneridae</taxon>
        <taxon>Pentapetalae</taxon>
        <taxon>asterids</taxon>
        <taxon>lamiids</taxon>
        <taxon>Lamiales</taxon>
        <taxon>Pedaliaceae</taxon>
        <taxon>Sesamum</taxon>
    </lineage>
</organism>
<sequence length="51" mass="5493">MASSGESVRFMGERFIDDDPTKATSRETGLQRRGSAVEPKKGGCRTMPFGG</sequence>
<comment type="caution">
    <text evidence="2">The sequence shown here is derived from an EMBL/GenBank/DDBJ whole genome shotgun (WGS) entry which is preliminary data.</text>
</comment>
<reference evidence="2" key="1">
    <citation type="submission" date="2020-06" db="EMBL/GenBank/DDBJ databases">
        <authorList>
            <person name="Li T."/>
            <person name="Hu X."/>
            <person name="Zhang T."/>
            <person name="Song X."/>
            <person name="Zhang H."/>
            <person name="Dai N."/>
            <person name="Sheng W."/>
            <person name="Hou X."/>
            <person name="Wei L."/>
        </authorList>
    </citation>
    <scope>NUCLEOTIDE SEQUENCE</scope>
    <source>
        <strain evidence="2">KEN1</strain>
        <tissue evidence="2">Leaf</tissue>
    </source>
</reference>
<protein>
    <submittedName>
        <fullName evidence="2">Uncharacterized protein</fullName>
    </submittedName>
</protein>
<proteinExistence type="predicted"/>
<feature type="compositionally biased region" description="Basic and acidic residues" evidence="1">
    <location>
        <begin position="11"/>
        <end position="25"/>
    </location>
</feature>